<dbReference type="GO" id="GO:0005759">
    <property type="term" value="C:mitochondrial matrix"/>
    <property type="evidence" value="ECO:0007669"/>
    <property type="project" value="UniProtKB-SubCell"/>
</dbReference>
<comment type="caution">
    <text evidence="18">The sequence shown here is derived from an EMBL/GenBank/DDBJ whole genome shotgun (WGS) entry which is preliminary data.</text>
</comment>
<proteinExistence type="inferred from homology"/>
<keyword evidence="7" id="KW-0479">Metal-binding</keyword>
<dbReference type="GO" id="GO:0000302">
    <property type="term" value="P:response to reactive oxygen species"/>
    <property type="evidence" value="ECO:0007669"/>
    <property type="project" value="TreeGrafter"/>
</dbReference>
<keyword evidence="11" id="KW-0496">Mitochondrion</keyword>
<feature type="compositionally biased region" description="Low complexity" evidence="15">
    <location>
        <begin position="57"/>
        <end position="74"/>
    </location>
</feature>
<dbReference type="Pfam" id="PF00141">
    <property type="entry name" value="peroxidase"/>
    <property type="match status" value="1"/>
</dbReference>
<dbReference type="GO" id="GO:0004130">
    <property type="term" value="F:cytochrome-c peroxidase activity"/>
    <property type="evidence" value="ECO:0007669"/>
    <property type="project" value="UniProtKB-EC"/>
</dbReference>
<dbReference type="PRINTS" id="PR00459">
    <property type="entry name" value="ASPEROXIDASE"/>
</dbReference>
<dbReference type="AlphaFoldDB" id="A0AAN6VCN8"/>
<keyword evidence="19" id="KW-1185">Reference proteome</keyword>
<dbReference type="GO" id="GO:0042744">
    <property type="term" value="P:hydrogen peroxide catabolic process"/>
    <property type="evidence" value="ECO:0007669"/>
    <property type="project" value="TreeGrafter"/>
</dbReference>
<reference evidence="18" key="1">
    <citation type="journal article" date="2023" name="Mol. Phylogenet. Evol.">
        <title>Genome-scale phylogeny and comparative genomics of the fungal order Sordariales.</title>
        <authorList>
            <person name="Hensen N."/>
            <person name="Bonometti L."/>
            <person name="Westerberg I."/>
            <person name="Brannstrom I.O."/>
            <person name="Guillou S."/>
            <person name="Cros-Aarteil S."/>
            <person name="Calhoun S."/>
            <person name="Haridas S."/>
            <person name="Kuo A."/>
            <person name="Mondo S."/>
            <person name="Pangilinan J."/>
            <person name="Riley R."/>
            <person name="LaButti K."/>
            <person name="Andreopoulos B."/>
            <person name="Lipzen A."/>
            <person name="Chen C."/>
            <person name="Yan M."/>
            <person name="Daum C."/>
            <person name="Ng V."/>
            <person name="Clum A."/>
            <person name="Steindorff A."/>
            <person name="Ohm R.A."/>
            <person name="Martin F."/>
            <person name="Silar P."/>
            <person name="Natvig D.O."/>
            <person name="Lalanne C."/>
            <person name="Gautier V."/>
            <person name="Ament-Velasquez S.L."/>
            <person name="Kruys A."/>
            <person name="Hutchinson M.I."/>
            <person name="Powell A.J."/>
            <person name="Barry K."/>
            <person name="Miller A.N."/>
            <person name="Grigoriev I.V."/>
            <person name="Debuchy R."/>
            <person name="Gladieux P."/>
            <person name="Hiltunen Thoren M."/>
            <person name="Johannesson H."/>
        </authorList>
    </citation>
    <scope>NUCLEOTIDE SEQUENCE</scope>
    <source>
        <strain evidence="18">CBS 141.50</strain>
    </source>
</reference>
<comment type="subcellular location">
    <subcellularLocation>
        <location evidence="3">Mitochondrion intermembrane space</location>
    </subcellularLocation>
    <subcellularLocation>
        <location evidence="2">Mitochondrion matrix</location>
    </subcellularLocation>
</comment>
<evidence type="ECO:0000256" key="6">
    <source>
        <dbReference type="ARBA" id="ARBA00022617"/>
    </source>
</evidence>
<name>A0AAN6VCN8_9PEZI</name>
<evidence type="ECO:0000256" key="11">
    <source>
        <dbReference type="ARBA" id="ARBA00023128"/>
    </source>
</evidence>
<dbReference type="GO" id="GO:0046872">
    <property type="term" value="F:metal ion binding"/>
    <property type="evidence" value="ECO:0007669"/>
    <property type="project" value="UniProtKB-UniRule"/>
</dbReference>
<dbReference type="PANTHER" id="PTHR31356:SF58">
    <property type="entry name" value="CYTOCHROME C PEROXIDASE, MITOCHONDRIAL"/>
    <property type="match status" value="1"/>
</dbReference>
<evidence type="ECO:0000256" key="9">
    <source>
        <dbReference type="ARBA" id="ARBA00023002"/>
    </source>
</evidence>
<dbReference type="GeneID" id="87815640"/>
<dbReference type="InterPro" id="IPR002016">
    <property type="entry name" value="Haem_peroxidase"/>
</dbReference>
<sequence length="378" mass="41419">MATAARTFTRALRTSARPAFAAVPRAAPRTAFTAAPRSGVAAVRRAAFQQGGRRYYSSESSSSSESTEQKSGSSRTAAIAGALALVAIAGYYATTLSGSSGPRTAKDYQAVYDVIASRLEENDEYDDGSYGPVLVRLAWHASGTFDKQTGTGGSNGATMRFAPESDHGANAGLKAARDFLEPVKKQFPWITYSDLWILGGVCAIQEMLGPNIPFRPGREDKDVAACTPDGRLPDASQAHDHLRNIFYRMGFNDQEIVALAGAHALGRCHPDRSGYSGPWTFSPTVLTNDFYKLLLDEKWQYKKWDGPKQFEDKKTGTLMMLPADMALVQDKKFNEWVKKYAADNDLFFKDFSAVIVKLFELGVPFKEDVKPFVLKTSN</sequence>
<dbReference type="CDD" id="cd00691">
    <property type="entry name" value="ascorbate_peroxidase"/>
    <property type="match status" value="1"/>
</dbReference>
<reference evidence="18" key="2">
    <citation type="submission" date="2023-05" db="EMBL/GenBank/DDBJ databases">
        <authorList>
            <consortium name="Lawrence Berkeley National Laboratory"/>
            <person name="Steindorff A."/>
            <person name="Hensen N."/>
            <person name="Bonometti L."/>
            <person name="Westerberg I."/>
            <person name="Brannstrom I.O."/>
            <person name="Guillou S."/>
            <person name="Cros-Aarteil S."/>
            <person name="Calhoun S."/>
            <person name="Haridas S."/>
            <person name="Kuo A."/>
            <person name="Mondo S."/>
            <person name="Pangilinan J."/>
            <person name="Riley R."/>
            <person name="Labutti K."/>
            <person name="Andreopoulos B."/>
            <person name="Lipzen A."/>
            <person name="Chen C."/>
            <person name="Yanf M."/>
            <person name="Daum C."/>
            <person name="Ng V."/>
            <person name="Clum A."/>
            <person name="Ohm R."/>
            <person name="Martin F."/>
            <person name="Silar P."/>
            <person name="Natvig D."/>
            <person name="Lalanne C."/>
            <person name="Gautier V."/>
            <person name="Ament-Velasquez S.L."/>
            <person name="Kruys A."/>
            <person name="Hutchinson M.I."/>
            <person name="Powell A.J."/>
            <person name="Barry K."/>
            <person name="Miller A.N."/>
            <person name="Grigoriev I.V."/>
            <person name="Debuchy R."/>
            <person name="Gladieux P."/>
            <person name="Thoren M.H."/>
            <person name="Johannesson H."/>
        </authorList>
    </citation>
    <scope>NUCLEOTIDE SEQUENCE</scope>
    <source>
        <strain evidence="18">CBS 141.50</strain>
    </source>
</reference>
<dbReference type="FunFam" id="1.10.420.10:FF:000009">
    <property type="entry name" value="Ascorbate peroxidase"/>
    <property type="match status" value="1"/>
</dbReference>
<dbReference type="InterPro" id="IPR010255">
    <property type="entry name" value="Haem_peroxidase_sf"/>
</dbReference>
<evidence type="ECO:0000313" key="18">
    <source>
        <dbReference type="EMBL" id="KAK4147661.1"/>
    </source>
</evidence>
<dbReference type="Proteomes" id="UP001302676">
    <property type="component" value="Unassembled WGS sequence"/>
</dbReference>
<evidence type="ECO:0000256" key="7">
    <source>
        <dbReference type="ARBA" id="ARBA00022723"/>
    </source>
</evidence>
<dbReference type="Gene3D" id="1.10.420.10">
    <property type="entry name" value="Peroxidase, domain 2"/>
    <property type="match status" value="1"/>
</dbReference>
<dbReference type="EC" id="1.11.1.-" evidence="14"/>
<accession>A0AAN6VCN8</accession>
<evidence type="ECO:0000256" key="10">
    <source>
        <dbReference type="ARBA" id="ARBA00023004"/>
    </source>
</evidence>
<evidence type="ECO:0000256" key="15">
    <source>
        <dbReference type="SAM" id="MobiDB-lite"/>
    </source>
</evidence>
<keyword evidence="8" id="KW-0809">Transit peptide</keyword>
<keyword evidence="10" id="KW-0408">Iron</keyword>
<evidence type="ECO:0000256" key="1">
    <source>
        <dbReference type="ARBA" id="ARBA00003917"/>
    </source>
</evidence>
<evidence type="ECO:0000256" key="5">
    <source>
        <dbReference type="ARBA" id="ARBA00022559"/>
    </source>
</evidence>
<dbReference type="PANTHER" id="PTHR31356">
    <property type="entry name" value="THYLAKOID LUMENAL 29 KDA PROTEIN, CHLOROPLASTIC-RELATED"/>
    <property type="match status" value="1"/>
</dbReference>
<evidence type="ECO:0000313" key="19">
    <source>
        <dbReference type="Proteomes" id="UP001302676"/>
    </source>
</evidence>
<dbReference type="EMBL" id="MU853555">
    <property type="protein sequence ID" value="KAK4147661.1"/>
    <property type="molecule type" value="Genomic_DNA"/>
</dbReference>
<dbReference type="InterPro" id="IPR002207">
    <property type="entry name" value="Peroxidase_I"/>
</dbReference>
<keyword evidence="16" id="KW-0472">Membrane</keyword>
<evidence type="ECO:0000259" key="17">
    <source>
        <dbReference type="PROSITE" id="PS50873"/>
    </source>
</evidence>
<keyword evidence="16" id="KW-0812">Transmembrane</keyword>
<keyword evidence="16" id="KW-1133">Transmembrane helix</keyword>
<dbReference type="InterPro" id="IPR044831">
    <property type="entry name" value="Ccp1-like"/>
</dbReference>
<dbReference type="InterPro" id="IPR019793">
    <property type="entry name" value="Peroxidases_heam-ligand_BS"/>
</dbReference>
<evidence type="ECO:0000256" key="8">
    <source>
        <dbReference type="ARBA" id="ARBA00022946"/>
    </source>
</evidence>
<dbReference type="GO" id="GO:0005758">
    <property type="term" value="C:mitochondrial intermembrane space"/>
    <property type="evidence" value="ECO:0007669"/>
    <property type="project" value="UniProtKB-SubCell"/>
</dbReference>
<dbReference type="Gene3D" id="1.10.520.10">
    <property type="match status" value="1"/>
</dbReference>
<dbReference type="InterPro" id="IPR019794">
    <property type="entry name" value="Peroxidases_AS"/>
</dbReference>
<comment type="catalytic activity">
    <reaction evidence="13">
        <text>2 Fe(II)-[cytochrome c] + H2O2 + 2 H(+) = 2 Fe(III)-[cytochrome c] + 2 H2O</text>
        <dbReference type="Rhea" id="RHEA:16581"/>
        <dbReference type="Rhea" id="RHEA-COMP:10350"/>
        <dbReference type="Rhea" id="RHEA-COMP:14399"/>
        <dbReference type="ChEBI" id="CHEBI:15377"/>
        <dbReference type="ChEBI" id="CHEBI:15378"/>
        <dbReference type="ChEBI" id="CHEBI:16240"/>
        <dbReference type="ChEBI" id="CHEBI:29033"/>
        <dbReference type="ChEBI" id="CHEBI:29034"/>
        <dbReference type="EC" id="1.11.1.5"/>
    </reaction>
</comment>
<evidence type="ECO:0000256" key="2">
    <source>
        <dbReference type="ARBA" id="ARBA00004305"/>
    </source>
</evidence>
<evidence type="ECO:0000256" key="13">
    <source>
        <dbReference type="ARBA" id="ARBA00049265"/>
    </source>
</evidence>
<evidence type="ECO:0000256" key="4">
    <source>
        <dbReference type="ARBA" id="ARBA00005997"/>
    </source>
</evidence>
<dbReference type="RefSeq" id="XP_062641032.1">
    <property type="nucleotide sequence ID" value="XM_062779027.1"/>
</dbReference>
<dbReference type="PROSITE" id="PS00436">
    <property type="entry name" value="PEROXIDASE_2"/>
    <property type="match status" value="1"/>
</dbReference>
<dbReference type="PROSITE" id="PS50873">
    <property type="entry name" value="PEROXIDASE_4"/>
    <property type="match status" value="1"/>
</dbReference>
<comment type="subunit">
    <text evidence="12">Forms a one-to-one complex with cytochrome c.</text>
</comment>
<dbReference type="PROSITE" id="PS00435">
    <property type="entry name" value="PEROXIDASE_1"/>
    <property type="match status" value="1"/>
</dbReference>
<feature type="region of interest" description="Disordered" evidence="15">
    <location>
        <begin position="54"/>
        <end position="74"/>
    </location>
</feature>
<keyword evidence="9 14" id="KW-0560">Oxidoreductase</keyword>
<dbReference type="FunFam" id="1.10.520.10:FF:000005">
    <property type="entry name" value="Cytochrome c peroxidase"/>
    <property type="match status" value="1"/>
</dbReference>
<dbReference type="SUPFAM" id="SSF48113">
    <property type="entry name" value="Heme-dependent peroxidases"/>
    <property type="match status" value="1"/>
</dbReference>
<evidence type="ECO:0000256" key="3">
    <source>
        <dbReference type="ARBA" id="ARBA00004569"/>
    </source>
</evidence>
<feature type="domain" description="Plant heme peroxidase family profile" evidence="17">
    <location>
        <begin position="118"/>
        <end position="363"/>
    </location>
</feature>
<protein>
    <recommendedName>
        <fullName evidence="14">Peroxidase</fullName>
        <ecNumber evidence="14">1.11.1.-</ecNumber>
    </recommendedName>
</protein>
<comment type="similarity">
    <text evidence="4">Belongs to the peroxidase family. Cytochrome c peroxidase subfamily.</text>
</comment>
<keyword evidence="5 14" id="KW-0575">Peroxidase</keyword>
<gene>
    <name evidence="18" type="ORF">C8A04DRAFT_24208</name>
</gene>
<feature type="transmembrane region" description="Helical" evidence="16">
    <location>
        <begin position="76"/>
        <end position="94"/>
    </location>
</feature>
<evidence type="ECO:0000256" key="14">
    <source>
        <dbReference type="RuleBase" id="RU363051"/>
    </source>
</evidence>
<organism evidence="18 19">
    <name type="scientific">Dichotomopilus funicola</name>
    <dbReference type="NCBI Taxonomy" id="1934379"/>
    <lineage>
        <taxon>Eukaryota</taxon>
        <taxon>Fungi</taxon>
        <taxon>Dikarya</taxon>
        <taxon>Ascomycota</taxon>
        <taxon>Pezizomycotina</taxon>
        <taxon>Sordariomycetes</taxon>
        <taxon>Sordariomycetidae</taxon>
        <taxon>Sordariales</taxon>
        <taxon>Chaetomiaceae</taxon>
        <taxon>Dichotomopilus</taxon>
    </lineage>
</organism>
<dbReference type="GO" id="GO:0034599">
    <property type="term" value="P:cellular response to oxidative stress"/>
    <property type="evidence" value="ECO:0007669"/>
    <property type="project" value="InterPro"/>
</dbReference>
<evidence type="ECO:0000256" key="12">
    <source>
        <dbReference type="ARBA" id="ARBA00038574"/>
    </source>
</evidence>
<dbReference type="GO" id="GO:0020037">
    <property type="term" value="F:heme binding"/>
    <property type="evidence" value="ECO:0007669"/>
    <property type="project" value="UniProtKB-UniRule"/>
</dbReference>
<comment type="function">
    <text evidence="1">Destroys radicals which are normally produced within the cells and which are toxic to biological systems.</text>
</comment>
<dbReference type="PRINTS" id="PR00458">
    <property type="entry name" value="PEROXIDASE"/>
</dbReference>
<evidence type="ECO:0000256" key="16">
    <source>
        <dbReference type="SAM" id="Phobius"/>
    </source>
</evidence>
<keyword evidence="6" id="KW-0349">Heme</keyword>